<protein>
    <submittedName>
        <fullName evidence="2">TniQ family protein</fullName>
    </submittedName>
</protein>
<dbReference type="EMBL" id="VICH01000004">
    <property type="protein sequence ID" value="TQV69218.1"/>
    <property type="molecule type" value="Genomic_DNA"/>
</dbReference>
<proteinExistence type="predicted"/>
<sequence>MKVTPYDMESLMSFVGRAAAMNSMDVRSYLRTLFETDDYMNPVPLPEDLDSLEKGDFLAGLNDALDPEKRRLELLTLPSTKPGVHTKWLRRAGGIKMDGDRFRGTPSFAWCPRCLLVDQLNGHDQFLRLSWRLITRTFCWKHRRPLTTHCLACNDRQAETAFVFNGDNVVLTCGACGSPYGTQLGLPDMSSATTIQLRDNKNVQFAWNGAIQLEMALEKSLSEHSKTVNNRELRNFILAFANILMKANPHSRAPIDLFSSVAFPARPNSRNITSLDRPYRASSIAVRRKTHGLMAAILKRRMNLFSIKGVHEKRWGRDPTLPELRAELEPEQNAELDRLLLMFPASWV</sequence>
<dbReference type="Proteomes" id="UP000315816">
    <property type="component" value="Unassembled WGS sequence"/>
</dbReference>
<name>A0A545SW66_9RHOB</name>
<dbReference type="OrthoDB" id="7820794at2"/>
<dbReference type="InterPro" id="IPR009492">
    <property type="entry name" value="TniQ"/>
</dbReference>
<reference evidence="2 3" key="1">
    <citation type="submission" date="2019-06" db="EMBL/GenBank/DDBJ databases">
        <title>A novel species of marine bacteria.</title>
        <authorList>
            <person name="Wang Y."/>
        </authorList>
    </citation>
    <scope>NUCLEOTIDE SEQUENCE [LARGE SCALE GENOMIC DNA]</scope>
    <source>
        <strain evidence="2 3">MA1-10</strain>
    </source>
</reference>
<gene>
    <name evidence="2" type="ORF">FIL88_06575</name>
</gene>
<evidence type="ECO:0000259" key="1">
    <source>
        <dbReference type="Pfam" id="PF06527"/>
    </source>
</evidence>
<accession>A0A545SW66</accession>
<comment type="caution">
    <text evidence="2">The sequence shown here is derived from an EMBL/GenBank/DDBJ whole genome shotgun (WGS) entry which is preliminary data.</text>
</comment>
<evidence type="ECO:0000313" key="2">
    <source>
        <dbReference type="EMBL" id="TQV69218.1"/>
    </source>
</evidence>
<dbReference type="Pfam" id="PF06527">
    <property type="entry name" value="TniQ"/>
    <property type="match status" value="1"/>
</dbReference>
<dbReference type="RefSeq" id="WP_142852970.1">
    <property type="nucleotide sequence ID" value="NZ_FXWW01000001.1"/>
</dbReference>
<keyword evidence="3" id="KW-1185">Reference proteome</keyword>
<evidence type="ECO:0000313" key="3">
    <source>
        <dbReference type="Proteomes" id="UP000315816"/>
    </source>
</evidence>
<organism evidence="2 3">
    <name type="scientific">Aliiroseovarius halocynthiae</name>
    <dbReference type="NCBI Taxonomy" id="985055"/>
    <lineage>
        <taxon>Bacteria</taxon>
        <taxon>Pseudomonadati</taxon>
        <taxon>Pseudomonadota</taxon>
        <taxon>Alphaproteobacteria</taxon>
        <taxon>Rhodobacterales</taxon>
        <taxon>Paracoccaceae</taxon>
        <taxon>Aliiroseovarius</taxon>
    </lineage>
</organism>
<dbReference type="AlphaFoldDB" id="A0A545SW66"/>
<feature type="domain" description="TniQ" evidence="1">
    <location>
        <begin position="2"/>
        <end position="146"/>
    </location>
</feature>